<dbReference type="AlphaFoldDB" id="A0A1H0C1K4"/>
<feature type="transmembrane region" description="Helical" evidence="1">
    <location>
        <begin position="20"/>
        <end position="50"/>
    </location>
</feature>
<name>A0A1H0C1K4_9ACTN</name>
<evidence type="ECO:0000313" key="3">
    <source>
        <dbReference type="Proteomes" id="UP000199088"/>
    </source>
</evidence>
<keyword evidence="1" id="KW-0812">Transmembrane</keyword>
<evidence type="ECO:0000313" key="2">
    <source>
        <dbReference type="EMBL" id="SDN51784.1"/>
    </source>
</evidence>
<dbReference type="EMBL" id="FNIR01000001">
    <property type="protein sequence ID" value="SDN51784.1"/>
    <property type="molecule type" value="Genomic_DNA"/>
</dbReference>
<keyword evidence="3" id="KW-1185">Reference proteome</keyword>
<protein>
    <submittedName>
        <fullName evidence="2">Uncharacterized protein</fullName>
    </submittedName>
</protein>
<dbReference type="STRING" id="1052260.SAMN05660199_00180"/>
<evidence type="ECO:0000256" key="1">
    <source>
        <dbReference type="SAM" id="Phobius"/>
    </source>
</evidence>
<reference evidence="3" key="1">
    <citation type="submission" date="2016-10" db="EMBL/GenBank/DDBJ databases">
        <authorList>
            <person name="Varghese N."/>
            <person name="Submissions S."/>
        </authorList>
    </citation>
    <scope>NUCLEOTIDE SEQUENCE [LARGE SCALE GENOMIC DNA]</scope>
    <source>
        <strain evidence="3">DSM 45843</strain>
    </source>
</reference>
<gene>
    <name evidence="2" type="ORF">SAMN05660199_00180</name>
</gene>
<proteinExistence type="predicted"/>
<keyword evidence="1" id="KW-0472">Membrane</keyword>
<dbReference type="RefSeq" id="WP_165617421.1">
    <property type="nucleotide sequence ID" value="NZ_FNIR01000001.1"/>
</dbReference>
<sequence>MSRGRHAQPPLRLTRRGRIVRDVVIGALVLALPLFATQLSVAFFTVVVWAGQFAGLTA</sequence>
<keyword evidence="1" id="KW-1133">Transmembrane helix</keyword>
<dbReference type="Proteomes" id="UP000199088">
    <property type="component" value="Unassembled WGS sequence"/>
</dbReference>
<accession>A0A1H0C1K4</accession>
<organism evidence="2 3">
    <name type="scientific">Klenkia soli</name>
    <dbReference type="NCBI Taxonomy" id="1052260"/>
    <lineage>
        <taxon>Bacteria</taxon>
        <taxon>Bacillati</taxon>
        <taxon>Actinomycetota</taxon>
        <taxon>Actinomycetes</taxon>
        <taxon>Geodermatophilales</taxon>
        <taxon>Geodermatophilaceae</taxon>
        <taxon>Klenkia</taxon>
    </lineage>
</organism>